<keyword evidence="4" id="KW-1185">Reference proteome</keyword>
<dbReference type="RefSeq" id="WP_090217773.1">
    <property type="nucleotide sequence ID" value="NZ_CANMPF010000005.1"/>
</dbReference>
<dbReference type="PANTHER" id="PTHR42815:SF2">
    <property type="entry name" value="FAD-BINDING, PUTATIVE (AFU_ORTHOLOGUE AFUA_6G07600)-RELATED"/>
    <property type="match status" value="1"/>
</dbReference>
<dbReference type="OrthoDB" id="9790331at2"/>
<dbReference type="EMBL" id="FMWG01000004">
    <property type="protein sequence ID" value="SCZ60421.1"/>
    <property type="molecule type" value="Genomic_DNA"/>
</dbReference>
<evidence type="ECO:0000313" key="4">
    <source>
        <dbReference type="Proteomes" id="UP000198767"/>
    </source>
</evidence>
<dbReference type="Pfam" id="PF01243">
    <property type="entry name" value="PNPOx_N"/>
    <property type="match status" value="1"/>
</dbReference>
<accession>A0A1G5QGF4</accession>
<dbReference type="Gene3D" id="2.30.110.10">
    <property type="entry name" value="Electron Transport, Fmn-binding Protein, Chain A"/>
    <property type="match status" value="1"/>
</dbReference>
<evidence type="ECO:0000313" key="3">
    <source>
        <dbReference type="EMBL" id="SCZ60421.1"/>
    </source>
</evidence>
<gene>
    <name evidence="3" type="ORF">SAMN04488118_10483</name>
</gene>
<name>A0A1G5QGF4_9RHOB</name>
<proteinExistence type="predicted"/>
<feature type="domain" description="Pyridoxamine 5'-phosphate oxidase N-terminal" evidence="2">
    <location>
        <begin position="40"/>
        <end position="147"/>
    </location>
</feature>
<dbReference type="SUPFAM" id="SSF50475">
    <property type="entry name" value="FMN-binding split barrel"/>
    <property type="match status" value="1"/>
</dbReference>
<dbReference type="Proteomes" id="UP000198767">
    <property type="component" value="Unassembled WGS sequence"/>
</dbReference>
<reference evidence="3 4" key="1">
    <citation type="submission" date="2016-10" db="EMBL/GenBank/DDBJ databases">
        <authorList>
            <person name="de Groot N.N."/>
        </authorList>
    </citation>
    <scope>NUCLEOTIDE SEQUENCE [LARGE SCALE GENOMIC DNA]</scope>
    <source>
        <strain evidence="3 4">U95</strain>
    </source>
</reference>
<organism evidence="3 4">
    <name type="scientific">Epibacterium ulvae</name>
    <dbReference type="NCBI Taxonomy" id="1156985"/>
    <lineage>
        <taxon>Bacteria</taxon>
        <taxon>Pseudomonadati</taxon>
        <taxon>Pseudomonadota</taxon>
        <taxon>Alphaproteobacteria</taxon>
        <taxon>Rhodobacterales</taxon>
        <taxon>Roseobacteraceae</taxon>
        <taxon>Epibacterium</taxon>
    </lineage>
</organism>
<evidence type="ECO:0000256" key="1">
    <source>
        <dbReference type="SAM" id="MobiDB-lite"/>
    </source>
</evidence>
<dbReference type="STRING" id="1156985.SAMN04488118_10483"/>
<protein>
    <recommendedName>
        <fullName evidence="2">Pyridoxamine 5'-phosphate oxidase N-terminal domain-containing protein</fullName>
    </recommendedName>
</protein>
<feature type="compositionally biased region" description="Basic and acidic residues" evidence="1">
    <location>
        <begin position="190"/>
        <end position="199"/>
    </location>
</feature>
<feature type="region of interest" description="Disordered" evidence="1">
    <location>
        <begin position="175"/>
        <end position="199"/>
    </location>
</feature>
<evidence type="ECO:0000259" key="2">
    <source>
        <dbReference type="Pfam" id="PF01243"/>
    </source>
</evidence>
<dbReference type="PANTHER" id="PTHR42815">
    <property type="entry name" value="FAD-BINDING, PUTATIVE (AFU_ORTHOLOGUE AFUA_6G07600)-RELATED"/>
    <property type="match status" value="1"/>
</dbReference>
<dbReference type="InterPro" id="IPR012349">
    <property type="entry name" value="Split_barrel_FMN-bd"/>
</dbReference>
<dbReference type="AlphaFoldDB" id="A0A1G5QGF4"/>
<dbReference type="InterPro" id="IPR011576">
    <property type="entry name" value="Pyridox_Oxase_N"/>
</dbReference>
<sequence>MEMFGEGSRTLQDRYNARKVADLINKATKVTNFDDDQFGYRDFIAESTYFFLATSAGENTDCSFKGGPKGFVKITGSNTLVFPDFDGNRMYKSLGNIEDNPNIGMLFMRFEAEEGKRYLRVRINGTAQVHDDHPRLTEFPGAKRLVEVTTHHIYLNCPRYIPEMKLVEASAHIPKEGEDQPVPAWKSKPGIKEALEGSS</sequence>